<comment type="caution">
    <text evidence="1">The sequence shown here is derived from an EMBL/GenBank/DDBJ whole genome shotgun (WGS) entry which is preliminary data.</text>
</comment>
<dbReference type="RefSeq" id="WP_183792218.1">
    <property type="nucleotide sequence ID" value="NZ_JACIDU010000007.1"/>
</dbReference>
<sequence length="218" mass="24500">MAISNYSELKTRVTDFMDRNDIDGSVEDFITLAEAKLNREIESIATTVILNGTADVNYISIADLNIIEPVSLYVDGIIHEFSVTPKPQGSFPYYDISGTPQQWCIEHTSGGDEIIRFDRALDLPYTFRFTYQSRFALTDAAPTNEFLTHYPDVYLAAAIVWGCLYTKDLTAGSMWKAVLEEGLASAKSTYAQNKRGNLTVDPMLTRRTRYSYNLDTAV</sequence>
<name>A0A7W6P279_9HYPH</name>
<accession>A0A7W6P279</accession>
<dbReference type="Pfam" id="PF24175">
    <property type="entry name" value="SU10_adaptor"/>
    <property type="match status" value="1"/>
</dbReference>
<gene>
    <name evidence="1" type="ORF">GGQ66_002127</name>
</gene>
<dbReference type="Proteomes" id="UP000584824">
    <property type="component" value="Unassembled WGS sequence"/>
</dbReference>
<proteinExistence type="predicted"/>
<keyword evidence="2" id="KW-1185">Reference proteome</keyword>
<dbReference type="InterPro" id="IPR056209">
    <property type="entry name" value="SU10_adaptor"/>
</dbReference>
<protein>
    <submittedName>
        <fullName evidence="1">Uncharacterized protein</fullName>
    </submittedName>
</protein>
<dbReference type="AlphaFoldDB" id="A0A7W6P279"/>
<evidence type="ECO:0000313" key="2">
    <source>
        <dbReference type="Proteomes" id="UP000584824"/>
    </source>
</evidence>
<reference evidence="1 2" key="1">
    <citation type="submission" date="2020-08" db="EMBL/GenBank/DDBJ databases">
        <title>Genomic Encyclopedia of Type Strains, Phase IV (KMG-IV): sequencing the most valuable type-strain genomes for metagenomic binning, comparative biology and taxonomic classification.</title>
        <authorList>
            <person name="Goeker M."/>
        </authorList>
    </citation>
    <scope>NUCLEOTIDE SEQUENCE [LARGE SCALE GENOMIC DNA]</scope>
    <source>
        <strain evidence="1 2">DSM 26385</strain>
    </source>
</reference>
<dbReference type="EMBL" id="JACIDU010000007">
    <property type="protein sequence ID" value="MBB4103569.1"/>
    <property type="molecule type" value="Genomic_DNA"/>
</dbReference>
<evidence type="ECO:0000313" key="1">
    <source>
        <dbReference type="EMBL" id="MBB4103569.1"/>
    </source>
</evidence>
<organism evidence="1 2">
    <name type="scientific">Allorhizobium borbori</name>
    <dbReference type="NCBI Taxonomy" id="485907"/>
    <lineage>
        <taxon>Bacteria</taxon>
        <taxon>Pseudomonadati</taxon>
        <taxon>Pseudomonadota</taxon>
        <taxon>Alphaproteobacteria</taxon>
        <taxon>Hyphomicrobiales</taxon>
        <taxon>Rhizobiaceae</taxon>
        <taxon>Rhizobium/Agrobacterium group</taxon>
        <taxon>Allorhizobium</taxon>
    </lineage>
</organism>